<dbReference type="InterPro" id="IPR003812">
    <property type="entry name" value="Fido"/>
</dbReference>
<feature type="active site" evidence="1">
    <location>
        <position position="178"/>
    </location>
</feature>
<dbReference type="KEGG" id="xdo:XDD1_3153"/>
<evidence type="ECO:0000256" key="2">
    <source>
        <dbReference type="PIRSR" id="PIRSR640198-2"/>
    </source>
</evidence>
<protein>
    <submittedName>
        <fullName evidence="6">Fic family protein</fullName>
    </submittedName>
    <submittedName>
        <fullName evidence="5">Restriction modification system DNA specificity domain:Filamentation induced by cAMP protein Fic</fullName>
    </submittedName>
</protein>
<dbReference type="Gene3D" id="1.10.3290.10">
    <property type="entry name" value="Fido-like domain"/>
    <property type="match status" value="1"/>
</dbReference>
<dbReference type="AlphaFoldDB" id="A0A068QV23"/>
<organism evidence="5 7">
    <name type="scientific">Xenorhabdus doucetiae</name>
    <dbReference type="NCBI Taxonomy" id="351671"/>
    <lineage>
        <taxon>Bacteria</taxon>
        <taxon>Pseudomonadati</taxon>
        <taxon>Pseudomonadota</taxon>
        <taxon>Gammaproteobacteria</taxon>
        <taxon>Enterobacterales</taxon>
        <taxon>Morganellaceae</taxon>
        <taxon>Xenorhabdus</taxon>
    </lineage>
</organism>
<reference evidence="6 8" key="2">
    <citation type="submission" date="2019-07" db="EMBL/GenBank/DDBJ databases">
        <title>Genomic Encyclopedia of Type Strains, Phase I: the one thousand microbial genomes (KMG-I) project.</title>
        <authorList>
            <person name="Kyrpides N."/>
        </authorList>
    </citation>
    <scope>NUCLEOTIDE SEQUENCE [LARGE SCALE GENOMIC DNA]</scope>
    <source>
        <strain evidence="6 8">DSM 17909</strain>
    </source>
</reference>
<keyword evidence="2" id="KW-0547">Nucleotide-binding</keyword>
<dbReference type="InterPro" id="IPR036597">
    <property type="entry name" value="Fido-like_dom_sf"/>
</dbReference>
<reference evidence="5 7" key="1">
    <citation type="submission" date="2013-07" db="EMBL/GenBank/DDBJ databases">
        <authorList>
            <person name="Genoscope - CEA"/>
        </authorList>
    </citation>
    <scope>NUCLEOTIDE SEQUENCE [LARGE SCALE GENOMIC DNA]</scope>
    <source>
        <strain evidence="5">FRM16</strain>
        <strain evidence="7">FRM16 / DSM 17909</strain>
    </source>
</reference>
<dbReference type="Proteomes" id="UP000032721">
    <property type="component" value="Chromosome"/>
</dbReference>
<keyword evidence="8" id="KW-1185">Reference proteome</keyword>
<evidence type="ECO:0000313" key="7">
    <source>
        <dbReference type="Proteomes" id="UP000032721"/>
    </source>
</evidence>
<dbReference type="STRING" id="351671.XDD1_3153"/>
<dbReference type="InterPro" id="IPR036390">
    <property type="entry name" value="WH_DNA-bd_sf"/>
</dbReference>
<evidence type="ECO:0000313" key="8">
    <source>
        <dbReference type="Proteomes" id="UP000324170"/>
    </source>
</evidence>
<dbReference type="Gene3D" id="1.10.10.10">
    <property type="entry name" value="Winged helix-like DNA-binding domain superfamily/Winged helix DNA-binding domain"/>
    <property type="match status" value="1"/>
</dbReference>
<dbReference type="EMBL" id="FO704550">
    <property type="protein sequence ID" value="CDG18852.1"/>
    <property type="molecule type" value="Genomic_DNA"/>
</dbReference>
<name>A0A068QV23_9GAMM</name>
<accession>A0A068QV23</accession>
<dbReference type="Pfam" id="PF08279">
    <property type="entry name" value="HTH_11"/>
    <property type="match status" value="1"/>
</dbReference>
<dbReference type="SUPFAM" id="SSF140931">
    <property type="entry name" value="Fic-like"/>
    <property type="match status" value="1"/>
</dbReference>
<proteinExistence type="predicted"/>
<evidence type="ECO:0000256" key="3">
    <source>
        <dbReference type="PIRSR" id="PIRSR640198-3"/>
    </source>
</evidence>
<dbReference type="HOGENOM" id="CLU_047250_0_0_6"/>
<dbReference type="InterPro" id="IPR040198">
    <property type="entry name" value="Fido_containing"/>
</dbReference>
<dbReference type="GO" id="GO:0005524">
    <property type="term" value="F:ATP binding"/>
    <property type="evidence" value="ECO:0007669"/>
    <property type="project" value="UniProtKB-KW"/>
</dbReference>
<feature type="binding site" evidence="2">
    <location>
        <begin position="219"/>
        <end position="220"/>
    </location>
    <ligand>
        <name>ATP</name>
        <dbReference type="ChEBI" id="CHEBI:30616"/>
    </ligand>
</feature>
<dbReference type="InterPro" id="IPR013196">
    <property type="entry name" value="HTH_11"/>
</dbReference>
<dbReference type="EMBL" id="VNHN01000050">
    <property type="protein sequence ID" value="TYP01583.1"/>
    <property type="molecule type" value="Genomic_DNA"/>
</dbReference>
<dbReference type="InterPro" id="IPR036388">
    <property type="entry name" value="WH-like_DNA-bd_sf"/>
</dbReference>
<feature type="site" description="Important for autoinhibition of adenylyltransferase activity" evidence="3">
    <location>
        <position position="55"/>
    </location>
</feature>
<sequence>MATYQPPYTITPNILNRVVEIGELLGRWSMQAAISSPLLRKENRIRTIQASLAIEHNSLSTEQVTAIIEGKRVLAPARDIQEVRNAILAYEKLPHWHSSRLTDLLAAHRLLMTGLVDHPGQLRQGDVGIYRENQLIHMAPPANQVLRLMDDLLTWLKQTDIHPLIASSIFHYEFEFIHPFTDGNGRMGRLWQTLILSEWRTELAWLPVETLIHHQQQHYYQVLRECDRTSNCTLFIDFMLEKLAEALKESLSLPKPNPATTPVEMSVEMSVQMSVENPQSLNATAQKILSVIAARPAITITQLADELGVSRRTIERNIKLLQDMGRLMRVGAKKGGYWRVSQ</sequence>
<dbReference type="PANTHER" id="PTHR13504:SF38">
    <property type="entry name" value="FIDO DOMAIN-CONTAINING PROTEIN"/>
    <property type="match status" value="1"/>
</dbReference>
<gene>
    <name evidence="6" type="ORF">LY16_02664</name>
    <name evidence="5" type="ORF">XDD1_3153</name>
</gene>
<dbReference type="Pfam" id="PF02661">
    <property type="entry name" value="Fic"/>
    <property type="match status" value="1"/>
</dbReference>
<dbReference type="SUPFAM" id="SSF46785">
    <property type="entry name" value="Winged helix' DNA-binding domain"/>
    <property type="match status" value="1"/>
</dbReference>
<feature type="domain" description="Fido" evidence="4">
    <location>
        <begin position="99"/>
        <end position="241"/>
    </location>
</feature>
<dbReference type="Proteomes" id="UP000324170">
    <property type="component" value="Unassembled WGS sequence"/>
</dbReference>
<keyword evidence="2" id="KW-0067">ATP-binding</keyword>
<dbReference type="PANTHER" id="PTHR13504">
    <property type="entry name" value="FIDO DOMAIN-CONTAINING PROTEIN DDB_G0283145"/>
    <property type="match status" value="1"/>
</dbReference>
<dbReference type="OrthoDB" id="9807853at2"/>
<evidence type="ECO:0000313" key="6">
    <source>
        <dbReference type="EMBL" id="TYP01583.1"/>
    </source>
</evidence>
<evidence type="ECO:0000259" key="4">
    <source>
        <dbReference type="PROSITE" id="PS51459"/>
    </source>
</evidence>
<dbReference type="RefSeq" id="WP_045973666.1">
    <property type="nucleotide sequence ID" value="NZ_CAWMED010000001.1"/>
</dbReference>
<feature type="binding site" evidence="2">
    <location>
        <begin position="182"/>
        <end position="189"/>
    </location>
    <ligand>
        <name>ATP</name>
        <dbReference type="ChEBI" id="CHEBI:30616"/>
    </ligand>
</feature>
<evidence type="ECO:0000256" key="1">
    <source>
        <dbReference type="PIRSR" id="PIRSR640198-1"/>
    </source>
</evidence>
<dbReference type="PROSITE" id="PS51459">
    <property type="entry name" value="FIDO"/>
    <property type="match status" value="1"/>
</dbReference>
<evidence type="ECO:0000313" key="5">
    <source>
        <dbReference type="EMBL" id="CDG18852.1"/>
    </source>
</evidence>